<evidence type="ECO:0000313" key="2">
    <source>
        <dbReference type="EMBL" id="OSO90794.1"/>
    </source>
</evidence>
<dbReference type="Gene3D" id="3.40.960.10">
    <property type="entry name" value="VSR Endonuclease"/>
    <property type="match status" value="1"/>
</dbReference>
<name>A0A1X4G776_9CYAN</name>
<dbReference type="AlphaFoldDB" id="A0A1X4G776"/>
<dbReference type="Pfam" id="PF18741">
    <property type="entry name" value="MTES_1575"/>
    <property type="match status" value="1"/>
</dbReference>
<dbReference type="FunFam" id="3.40.960.10:FF:000002">
    <property type="entry name" value="DNA helicase related protein"/>
    <property type="match status" value="1"/>
</dbReference>
<dbReference type="Proteomes" id="UP000192997">
    <property type="component" value="Unassembled WGS sequence"/>
</dbReference>
<evidence type="ECO:0000259" key="1">
    <source>
        <dbReference type="SMART" id="SM00952"/>
    </source>
</evidence>
<evidence type="ECO:0000313" key="3">
    <source>
        <dbReference type="Proteomes" id="UP000192997"/>
    </source>
</evidence>
<dbReference type="InterPro" id="IPR011335">
    <property type="entry name" value="Restrct_endonuc-II-like"/>
</dbReference>
<proteinExistence type="predicted"/>
<dbReference type="InterPro" id="IPR049468">
    <property type="entry name" value="Restrct_endonuc-II-like_dom"/>
</dbReference>
<dbReference type="RefSeq" id="WP_085728039.1">
    <property type="nucleotide sequence ID" value="NZ_NBYN01000042.1"/>
</dbReference>
<reference evidence="3" key="1">
    <citation type="submission" date="2017-04" db="EMBL/GenBank/DDBJ databases">
        <authorList>
            <person name="Abreu V.A."/>
            <person name="Popin R.V."/>
            <person name="Rigonato J."/>
            <person name="Andreote A.P."/>
            <person name="Schaker P.C."/>
            <person name="Hoff-Risseti C."/>
            <person name="Alvarenga D.O."/>
            <person name="Varani A.M."/>
            <person name="Fiore M.F."/>
        </authorList>
    </citation>
    <scope>NUCLEOTIDE SEQUENCE [LARGE SCALE GENOMIC DNA]</scope>
    <source>
        <strain evidence="3">CENA303</strain>
    </source>
</reference>
<protein>
    <recommendedName>
        <fullName evidence="1">RAP domain-containing protein</fullName>
    </recommendedName>
</protein>
<comment type="caution">
    <text evidence="2">The sequence shown here is derived from an EMBL/GenBank/DDBJ whole genome shotgun (WGS) entry which is preliminary data.</text>
</comment>
<feature type="domain" description="RAP" evidence="1">
    <location>
        <begin position="126"/>
        <end position="179"/>
    </location>
</feature>
<organism evidence="2 3">
    <name type="scientific">Cylindrospermopsis raciborskii CENA303</name>
    <dbReference type="NCBI Taxonomy" id="1170769"/>
    <lineage>
        <taxon>Bacteria</taxon>
        <taxon>Bacillati</taxon>
        <taxon>Cyanobacteriota</taxon>
        <taxon>Cyanophyceae</taxon>
        <taxon>Nostocales</taxon>
        <taxon>Aphanizomenonaceae</taxon>
        <taxon>Cylindrospermopsis</taxon>
    </lineage>
</organism>
<dbReference type="SUPFAM" id="SSF52980">
    <property type="entry name" value="Restriction endonuclease-like"/>
    <property type="match status" value="1"/>
</dbReference>
<dbReference type="InterPro" id="IPR013584">
    <property type="entry name" value="RAP"/>
</dbReference>
<sequence>MNFGPLNKKGGERRLNVAITRAKVKIVLISSIRAGDIDLAGTESEGIRMLRDYLQYVATGGERLQGDSYTNTLKFDSPFEEDVYETISRHSSLQEYIIRTQVGCSGYRIDLAIAHKDSPGEFLLGIECDGASYHSSHTARDRDRIRQKVLEGLGWTIHRIWSTEWFRNKGQQVDLLIQKINKLR</sequence>
<dbReference type="EMBL" id="NBYN01000042">
    <property type="protein sequence ID" value="OSO90794.1"/>
    <property type="molecule type" value="Genomic_DNA"/>
</dbReference>
<accession>A0A1X4G776</accession>
<gene>
    <name evidence="2" type="ORF">B7O87_08235</name>
</gene>
<dbReference type="SMART" id="SM00952">
    <property type="entry name" value="RAP"/>
    <property type="match status" value="1"/>
</dbReference>